<sequence length="244" mass="28519">MNKPLGRIERALSAERLSPYRRHGGDLRRAVDLYEWNTAASAAIWLDIANLEVLVRNAMHRQLTDWAKANYGHGRWYDDPGRVLSPRHRDDVDSARQRLNRAGKRNDAGRIVAELGFGFWRYLVASQYDRALWVPTLRTAFPGQPRRRPVHDRLTRLHHLRNRIAHHEPIYRMPLAQHLSDMLDVVEWVDPRPTELDHRPVHSSGRGRSASQAPRQRLSGRITCPVTWRWPRLRHRLVTSHLVV</sequence>
<keyword evidence="3" id="KW-1185">Reference proteome</keyword>
<dbReference type="RefSeq" id="WP_132107637.1">
    <property type="nucleotide sequence ID" value="NZ_SMLB01000067.1"/>
</dbReference>
<name>A0A4R5A4R7_9ACTN</name>
<evidence type="ECO:0000313" key="3">
    <source>
        <dbReference type="Proteomes" id="UP000295217"/>
    </source>
</evidence>
<dbReference type="OrthoDB" id="3418622at2"/>
<evidence type="ECO:0000256" key="1">
    <source>
        <dbReference type="SAM" id="MobiDB-lite"/>
    </source>
</evidence>
<organism evidence="2 3">
    <name type="scientific">Jiangella aurantiaca</name>
    <dbReference type="NCBI Taxonomy" id="2530373"/>
    <lineage>
        <taxon>Bacteria</taxon>
        <taxon>Bacillati</taxon>
        <taxon>Actinomycetota</taxon>
        <taxon>Actinomycetes</taxon>
        <taxon>Jiangellales</taxon>
        <taxon>Jiangellaceae</taxon>
        <taxon>Jiangella</taxon>
    </lineage>
</organism>
<proteinExistence type="predicted"/>
<comment type="caution">
    <text evidence="2">The sequence shown here is derived from an EMBL/GenBank/DDBJ whole genome shotgun (WGS) entry which is preliminary data.</text>
</comment>
<feature type="region of interest" description="Disordered" evidence="1">
    <location>
        <begin position="196"/>
        <end position="218"/>
    </location>
</feature>
<dbReference type="EMBL" id="SMLB01000067">
    <property type="protein sequence ID" value="TDD64492.1"/>
    <property type="molecule type" value="Genomic_DNA"/>
</dbReference>
<reference evidence="2 3" key="1">
    <citation type="submission" date="2019-02" db="EMBL/GenBank/DDBJ databases">
        <title>Draft genome sequences of novel Actinobacteria.</title>
        <authorList>
            <person name="Sahin N."/>
            <person name="Ay H."/>
            <person name="Saygin H."/>
        </authorList>
    </citation>
    <scope>NUCLEOTIDE SEQUENCE [LARGE SCALE GENOMIC DNA]</scope>
    <source>
        <strain evidence="2 3">8K307</strain>
    </source>
</reference>
<dbReference type="Proteomes" id="UP000295217">
    <property type="component" value="Unassembled WGS sequence"/>
</dbReference>
<gene>
    <name evidence="2" type="ORF">E1262_27985</name>
</gene>
<protein>
    <recommendedName>
        <fullName evidence="4">Abi family protein</fullName>
    </recommendedName>
</protein>
<evidence type="ECO:0000313" key="2">
    <source>
        <dbReference type="EMBL" id="TDD64492.1"/>
    </source>
</evidence>
<dbReference type="AlphaFoldDB" id="A0A4R5A4R7"/>
<accession>A0A4R5A4R7</accession>
<evidence type="ECO:0008006" key="4">
    <source>
        <dbReference type="Google" id="ProtNLM"/>
    </source>
</evidence>